<reference evidence="1" key="1">
    <citation type="submission" date="2021-05" db="EMBL/GenBank/DDBJ databases">
        <title>Novel Bacillus species.</title>
        <authorList>
            <person name="Liu G."/>
        </authorList>
    </citation>
    <scope>NUCLEOTIDE SEQUENCE</scope>
    <source>
        <strain evidence="1 3">FJAT-50051</strain>
    </source>
</reference>
<sequence length="57" mass="6984">MKNTNNRYQNGQMVNIKTTGETVTILKWQYIKNMKRYSYIVKEQPSLFYFEEELEEL</sequence>
<evidence type="ECO:0000313" key="2">
    <source>
        <dbReference type="EMBL" id="MCH6267946.1"/>
    </source>
</evidence>
<comment type="caution">
    <text evidence="1">The sequence shown here is derived from an EMBL/GenBank/DDBJ whole genome shotgun (WGS) entry which is preliminary data.</text>
</comment>
<dbReference type="EMBL" id="JAGYPE020000045">
    <property type="protein sequence ID" value="MCH6267946.1"/>
    <property type="molecule type" value="Genomic_DNA"/>
</dbReference>
<keyword evidence="3" id="KW-1185">Reference proteome</keyword>
<proteinExistence type="predicted"/>
<dbReference type="EMBL" id="JAGYPE010000005">
    <property type="protein sequence ID" value="MBS4185434.1"/>
    <property type="molecule type" value="Genomic_DNA"/>
</dbReference>
<evidence type="ECO:0000313" key="1">
    <source>
        <dbReference type="EMBL" id="MBS4185434.1"/>
    </source>
</evidence>
<dbReference type="RefSeq" id="WP_213145338.1">
    <property type="nucleotide sequence ID" value="NZ_JAGYPE020000045.1"/>
</dbReference>
<dbReference type="AlphaFoldDB" id="A0A942T3J4"/>
<dbReference type="Proteomes" id="UP000677265">
    <property type="component" value="Unassembled WGS sequence"/>
</dbReference>
<evidence type="ECO:0000313" key="3">
    <source>
        <dbReference type="Proteomes" id="UP000677265"/>
    </source>
</evidence>
<protein>
    <submittedName>
        <fullName evidence="1">Uncharacterized protein</fullName>
    </submittedName>
</protein>
<name>A0A942T3J4_9BACI</name>
<accession>A0A942T3J4</accession>
<gene>
    <name evidence="2" type="ORF">KHB02_020685</name>
    <name evidence="1" type="ORF">KHB02_29040</name>
</gene>
<organism evidence="1">
    <name type="scientific">Neobacillus citreus</name>
    <dbReference type="NCBI Taxonomy" id="2833578"/>
    <lineage>
        <taxon>Bacteria</taxon>
        <taxon>Bacillati</taxon>
        <taxon>Bacillota</taxon>
        <taxon>Bacilli</taxon>
        <taxon>Bacillales</taxon>
        <taxon>Bacillaceae</taxon>
        <taxon>Neobacillus</taxon>
    </lineage>
</organism>